<proteinExistence type="predicted"/>
<organism evidence="1 2">
    <name type="scientific">Gossypium arboreum</name>
    <name type="common">Tree cotton</name>
    <name type="synonym">Gossypium nanking</name>
    <dbReference type="NCBI Taxonomy" id="29729"/>
    <lineage>
        <taxon>Eukaryota</taxon>
        <taxon>Viridiplantae</taxon>
        <taxon>Streptophyta</taxon>
        <taxon>Embryophyta</taxon>
        <taxon>Tracheophyta</taxon>
        <taxon>Spermatophyta</taxon>
        <taxon>Magnoliopsida</taxon>
        <taxon>eudicotyledons</taxon>
        <taxon>Gunneridae</taxon>
        <taxon>Pentapetalae</taxon>
        <taxon>rosids</taxon>
        <taxon>malvids</taxon>
        <taxon>Malvales</taxon>
        <taxon>Malvaceae</taxon>
        <taxon>Malvoideae</taxon>
        <taxon>Gossypium</taxon>
    </lineage>
</organism>
<reference evidence="1 2" key="1">
    <citation type="submission" date="2023-03" db="EMBL/GenBank/DDBJ databases">
        <title>WGS of Gossypium arboreum.</title>
        <authorList>
            <person name="Yu D."/>
        </authorList>
    </citation>
    <scope>NUCLEOTIDE SEQUENCE [LARGE SCALE GENOMIC DNA]</scope>
    <source>
        <tissue evidence="1">Leaf</tissue>
    </source>
</reference>
<name>A0ABR0QRY3_GOSAR</name>
<protein>
    <submittedName>
        <fullName evidence="1">Uncharacterized protein</fullName>
    </submittedName>
</protein>
<dbReference type="Proteomes" id="UP001358586">
    <property type="component" value="Chromosome 2"/>
</dbReference>
<evidence type="ECO:0000313" key="1">
    <source>
        <dbReference type="EMBL" id="KAK5841934.1"/>
    </source>
</evidence>
<evidence type="ECO:0000313" key="2">
    <source>
        <dbReference type="Proteomes" id="UP001358586"/>
    </source>
</evidence>
<dbReference type="Pfam" id="PF14223">
    <property type="entry name" value="Retrotran_gag_2"/>
    <property type="match status" value="1"/>
</dbReference>
<keyword evidence="2" id="KW-1185">Reference proteome</keyword>
<sequence length="128" mass="14591">MPPKPQHEARPCWKSSNEIACCYIIASASSTLQNQQESNRIVKEIMGNLEDMFEGEVILARESLITNLINFKQKLDTPVKEHMLTLLGFFMEVKDKGTKLDHNTRIEMELKPCLKDFAGFKVAYNLGT</sequence>
<accession>A0ABR0QRY3</accession>
<gene>
    <name evidence="1" type="ORF">PVK06_004260</name>
</gene>
<dbReference type="EMBL" id="JARKNE010000002">
    <property type="protein sequence ID" value="KAK5841934.1"/>
    <property type="molecule type" value="Genomic_DNA"/>
</dbReference>
<comment type="caution">
    <text evidence="1">The sequence shown here is derived from an EMBL/GenBank/DDBJ whole genome shotgun (WGS) entry which is preliminary data.</text>
</comment>